<feature type="region of interest" description="Disordered" evidence="1">
    <location>
        <begin position="1"/>
        <end position="32"/>
    </location>
</feature>
<feature type="region of interest" description="Disordered" evidence="1">
    <location>
        <begin position="488"/>
        <end position="522"/>
    </location>
</feature>
<feature type="compositionally biased region" description="Polar residues" evidence="1">
    <location>
        <begin position="126"/>
        <end position="135"/>
    </location>
</feature>
<dbReference type="OrthoDB" id="1703270at2759"/>
<dbReference type="AlphaFoldDB" id="A0A423W1D3"/>
<evidence type="ECO:0000313" key="3">
    <source>
        <dbReference type="Proteomes" id="UP000283895"/>
    </source>
</evidence>
<keyword evidence="3" id="KW-1185">Reference proteome</keyword>
<dbReference type="EMBL" id="LKEA01000030">
    <property type="protein sequence ID" value="ROV97102.1"/>
    <property type="molecule type" value="Genomic_DNA"/>
</dbReference>
<feature type="region of interest" description="Disordered" evidence="1">
    <location>
        <begin position="229"/>
        <end position="279"/>
    </location>
</feature>
<accession>A0A423W1D3</accession>
<evidence type="ECO:0000313" key="2">
    <source>
        <dbReference type="EMBL" id="ROV97102.1"/>
    </source>
</evidence>
<protein>
    <submittedName>
        <fullName evidence="2">Uncharacterized protein</fullName>
    </submittedName>
</protein>
<reference evidence="2 3" key="1">
    <citation type="submission" date="2015-09" db="EMBL/GenBank/DDBJ databases">
        <title>Host preference determinants of Valsa canker pathogens revealed by comparative genomics.</title>
        <authorList>
            <person name="Yin Z."/>
            <person name="Huang L."/>
        </authorList>
    </citation>
    <scope>NUCLEOTIDE SEQUENCE [LARGE SCALE GENOMIC DNA]</scope>
    <source>
        <strain evidence="2 3">03-1</strain>
    </source>
</reference>
<comment type="caution">
    <text evidence="2">The sequence shown here is derived from an EMBL/GenBank/DDBJ whole genome shotgun (WGS) entry which is preliminary data.</text>
</comment>
<proteinExistence type="predicted"/>
<feature type="compositionally biased region" description="Polar residues" evidence="1">
    <location>
        <begin position="262"/>
        <end position="279"/>
    </location>
</feature>
<feature type="compositionally biased region" description="Polar residues" evidence="1">
    <location>
        <begin position="83"/>
        <end position="110"/>
    </location>
</feature>
<feature type="region of interest" description="Disordered" evidence="1">
    <location>
        <begin position="51"/>
        <end position="150"/>
    </location>
</feature>
<name>A0A423W1D3_9PEZI</name>
<sequence length="609" mass="68245">MGRTNQEIWKQPPVSLNVEWPTDRFKKPGPTLEEQKARMRETRAKVANAIVASGHPAPNWPEVGQPVDWSSTRHTSPGKGLANMTSGFGGQTSSPSSSRIPLRYQTSTPVPNIRTPMRLGPGIIKPTTSSLQCSPLSPFPTRPRSKSHQSDDTCRFINLMRFSGPPHHHPKPQPVGPSMASRTQNGLPDGIDPSIFNPRVFVVELPDPVFRRTPPIAPRAMLEQMQTMSAPRQSGRARMDSGATATTSHRSYETAPTRARGYSSTTMGSQQSFEPTGNDFTGPEESFKTALTHITPQTPPSAAQDCSSAAMNTDTHQGLDVPESESDNDFNIARNIPPPPGFEPHHASEPAKIIPPPPGFETSFADFDEATATWSYSKIWVSEEERLRINFARMQEKAYHSSLDKSPFLPQTASEYAALLAEKKAAEAKRIRKRIQHSEEHRHDEVEMETAMSAVHKFELQLFWGRKINDGLSSVLAMETCFNEIPDTPGDERVDWPPSSEFRSWKASRPPPGTRWRSDSHRGAWPFPRINTPFKPDETFDDGKIPYSKRKMVFAPRWDWAPRLVKTRDEEAHMPVAEISITWLFNVNPILADFIREIRRGLPQEPSDD</sequence>
<gene>
    <name evidence="2" type="ORF">VMCG_07459</name>
</gene>
<evidence type="ECO:0000256" key="1">
    <source>
        <dbReference type="SAM" id="MobiDB-lite"/>
    </source>
</evidence>
<organism evidence="2 3">
    <name type="scientific">Cytospora schulzeri</name>
    <dbReference type="NCBI Taxonomy" id="448051"/>
    <lineage>
        <taxon>Eukaryota</taxon>
        <taxon>Fungi</taxon>
        <taxon>Dikarya</taxon>
        <taxon>Ascomycota</taxon>
        <taxon>Pezizomycotina</taxon>
        <taxon>Sordariomycetes</taxon>
        <taxon>Sordariomycetidae</taxon>
        <taxon>Diaporthales</taxon>
        <taxon>Cytosporaceae</taxon>
        <taxon>Cytospora</taxon>
    </lineage>
</organism>
<dbReference type="STRING" id="356882.A0A423W1D3"/>
<dbReference type="Proteomes" id="UP000283895">
    <property type="component" value="Unassembled WGS sequence"/>
</dbReference>